<sequence length="39" mass="4378">MKKQIHPEEVPLKACPVNHLVGNHRDAKQTVFEGARVSL</sequence>
<evidence type="ECO:0000313" key="1">
    <source>
        <dbReference type="EMBL" id="JAH48984.1"/>
    </source>
</evidence>
<organism evidence="1">
    <name type="scientific">Anguilla anguilla</name>
    <name type="common">European freshwater eel</name>
    <name type="synonym">Muraena anguilla</name>
    <dbReference type="NCBI Taxonomy" id="7936"/>
    <lineage>
        <taxon>Eukaryota</taxon>
        <taxon>Metazoa</taxon>
        <taxon>Chordata</taxon>
        <taxon>Craniata</taxon>
        <taxon>Vertebrata</taxon>
        <taxon>Euteleostomi</taxon>
        <taxon>Actinopterygii</taxon>
        <taxon>Neopterygii</taxon>
        <taxon>Teleostei</taxon>
        <taxon>Anguilliformes</taxon>
        <taxon>Anguillidae</taxon>
        <taxon>Anguilla</taxon>
    </lineage>
</organism>
<dbReference type="AlphaFoldDB" id="A0A0E9T5R0"/>
<accession>A0A0E9T5R0</accession>
<dbReference type="EMBL" id="GBXM01059593">
    <property type="protein sequence ID" value="JAH48984.1"/>
    <property type="molecule type" value="Transcribed_RNA"/>
</dbReference>
<reference evidence="1" key="1">
    <citation type="submission" date="2014-11" db="EMBL/GenBank/DDBJ databases">
        <authorList>
            <person name="Amaro Gonzalez C."/>
        </authorList>
    </citation>
    <scope>NUCLEOTIDE SEQUENCE</scope>
</reference>
<reference evidence="1" key="2">
    <citation type="journal article" date="2015" name="Fish Shellfish Immunol.">
        <title>Early steps in the European eel (Anguilla anguilla)-Vibrio vulnificus interaction in the gills: Role of the RtxA13 toxin.</title>
        <authorList>
            <person name="Callol A."/>
            <person name="Pajuelo D."/>
            <person name="Ebbesson L."/>
            <person name="Teles M."/>
            <person name="MacKenzie S."/>
            <person name="Amaro C."/>
        </authorList>
    </citation>
    <scope>NUCLEOTIDE SEQUENCE</scope>
</reference>
<proteinExistence type="predicted"/>
<protein>
    <submittedName>
        <fullName evidence="1">Uncharacterized protein</fullName>
    </submittedName>
</protein>
<name>A0A0E9T5R0_ANGAN</name>